<protein>
    <recommendedName>
        <fullName evidence="1">AraC effector-binding domain-containing protein</fullName>
    </recommendedName>
</protein>
<dbReference type="InterPro" id="IPR010499">
    <property type="entry name" value="AraC_E-bd"/>
</dbReference>
<proteinExistence type="predicted"/>
<evidence type="ECO:0000313" key="2">
    <source>
        <dbReference type="EMBL" id="GAA2172670.1"/>
    </source>
</evidence>
<dbReference type="SUPFAM" id="SSF55136">
    <property type="entry name" value="Probable bacterial effector-binding domain"/>
    <property type="match status" value="1"/>
</dbReference>
<dbReference type="SMART" id="SM00871">
    <property type="entry name" value="AraC_E_bind"/>
    <property type="match status" value="1"/>
</dbReference>
<organism evidence="2 3">
    <name type="scientific">Agrococcus versicolor</name>
    <dbReference type="NCBI Taxonomy" id="501482"/>
    <lineage>
        <taxon>Bacteria</taxon>
        <taxon>Bacillati</taxon>
        <taxon>Actinomycetota</taxon>
        <taxon>Actinomycetes</taxon>
        <taxon>Micrococcales</taxon>
        <taxon>Microbacteriaceae</taxon>
        <taxon>Agrococcus</taxon>
    </lineage>
</organism>
<dbReference type="InterPro" id="IPR011256">
    <property type="entry name" value="Reg_factor_effector_dom_sf"/>
</dbReference>
<dbReference type="Gene3D" id="3.20.80.10">
    <property type="entry name" value="Regulatory factor, effector binding domain"/>
    <property type="match status" value="1"/>
</dbReference>
<dbReference type="EMBL" id="BAAAQT010000005">
    <property type="protein sequence ID" value="GAA2172670.1"/>
    <property type="molecule type" value="Genomic_DNA"/>
</dbReference>
<gene>
    <name evidence="2" type="ORF">GCM10009846_11550</name>
</gene>
<dbReference type="Proteomes" id="UP001501599">
    <property type="component" value="Unassembled WGS sequence"/>
</dbReference>
<comment type="caution">
    <text evidence="2">The sequence shown here is derived from an EMBL/GenBank/DDBJ whole genome shotgun (WGS) entry which is preliminary data.</text>
</comment>
<name>A0ABN3AND9_9MICO</name>
<evidence type="ECO:0000259" key="1">
    <source>
        <dbReference type="SMART" id="SM00871"/>
    </source>
</evidence>
<dbReference type="RefSeq" id="WP_344341407.1">
    <property type="nucleotide sequence ID" value="NZ_BAAAQT010000005.1"/>
</dbReference>
<sequence length="149" mass="15813">MTEIDIRPLPALRLAAASDVVAPADVASTVEALFQEVQAVFGHAPGAQDVPIATYEADGERMRVVAGYVVGMLVPEGAESVDLEPVEQAAVLEHRGPMSGVRATWDALHAAIAERGLVADGAARERYVRAESADQADWIVELQQPTRTA</sequence>
<dbReference type="InterPro" id="IPR029442">
    <property type="entry name" value="GyrI-like"/>
</dbReference>
<feature type="domain" description="AraC effector-binding" evidence="1">
    <location>
        <begin position="2"/>
        <end position="147"/>
    </location>
</feature>
<evidence type="ECO:0000313" key="3">
    <source>
        <dbReference type="Proteomes" id="UP001501599"/>
    </source>
</evidence>
<dbReference type="Pfam" id="PF06445">
    <property type="entry name" value="GyrI-like"/>
    <property type="match status" value="1"/>
</dbReference>
<accession>A0ABN3AND9</accession>
<keyword evidence="3" id="KW-1185">Reference proteome</keyword>
<reference evidence="2 3" key="1">
    <citation type="journal article" date="2019" name="Int. J. Syst. Evol. Microbiol.">
        <title>The Global Catalogue of Microorganisms (GCM) 10K type strain sequencing project: providing services to taxonomists for standard genome sequencing and annotation.</title>
        <authorList>
            <consortium name="The Broad Institute Genomics Platform"/>
            <consortium name="The Broad Institute Genome Sequencing Center for Infectious Disease"/>
            <person name="Wu L."/>
            <person name="Ma J."/>
        </authorList>
    </citation>
    <scope>NUCLEOTIDE SEQUENCE [LARGE SCALE GENOMIC DNA]</scope>
    <source>
        <strain evidence="2 3">JCM 16026</strain>
    </source>
</reference>